<keyword evidence="4 8" id="KW-0028">Amino-acid biosynthesis</keyword>
<dbReference type="PANTHER" id="PTHR42894:SF1">
    <property type="entry name" value="N-(5'-PHOSPHORIBOSYL)ANTHRANILATE ISOMERASE"/>
    <property type="match status" value="1"/>
</dbReference>
<dbReference type="RefSeq" id="WP_097009851.1">
    <property type="nucleotide sequence ID" value="NZ_OBEJ01000005.1"/>
</dbReference>
<dbReference type="InterPro" id="IPR001240">
    <property type="entry name" value="PRAI_dom"/>
</dbReference>
<dbReference type="OrthoDB" id="27513at2157"/>
<feature type="domain" description="N-(5'phosphoribosyl) anthranilate isomerase (PRAI)" evidence="10">
    <location>
        <begin position="10"/>
        <end position="197"/>
    </location>
</feature>
<dbReference type="InterPro" id="IPR013785">
    <property type="entry name" value="Aldolase_TIM"/>
</dbReference>
<evidence type="ECO:0000256" key="6">
    <source>
        <dbReference type="ARBA" id="ARBA00023141"/>
    </source>
</evidence>
<keyword evidence="7 8" id="KW-0413">Isomerase</keyword>
<evidence type="ECO:0000313" key="12">
    <source>
        <dbReference type="Proteomes" id="UP000219453"/>
    </source>
</evidence>
<reference evidence="12" key="1">
    <citation type="submission" date="2017-09" db="EMBL/GenBank/DDBJ databases">
        <authorList>
            <person name="Varghese N."/>
            <person name="Submissions S."/>
        </authorList>
    </citation>
    <scope>NUCLEOTIDE SEQUENCE [LARGE SCALE GENOMIC DNA]</scope>
    <source>
        <strain evidence="12">DSM 27208</strain>
    </source>
</reference>
<evidence type="ECO:0000256" key="7">
    <source>
        <dbReference type="ARBA" id="ARBA00023235"/>
    </source>
</evidence>
<keyword evidence="12" id="KW-1185">Reference proteome</keyword>
<dbReference type="EMBL" id="OBEJ01000005">
    <property type="protein sequence ID" value="SNZ17263.1"/>
    <property type="molecule type" value="Genomic_DNA"/>
</dbReference>
<dbReference type="SUPFAM" id="SSF51366">
    <property type="entry name" value="Ribulose-phoshate binding barrel"/>
    <property type="match status" value="1"/>
</dbReference>
<evidence type="ECO:0000256" key="9">
    <source>
        <dbReference type="SAM" id="MobiDB-lite"/>
    </source>
</evidence>
<dbReference type="PANTHER" id="PTHR42894">
    <property type="entry name" value="N-(5'-PHOSPHORIBOSYL)ANTHRANILATE ISOMERASE"/>
    <property type="match status" value="1"/>
</dbReference>
<dbReference type="UniPathway" id="UPA00035">
    <property type="reaction ID" value="UER00042"/>
</dbReference>
<evidence type="ECO:0000256" key="3">
    <source>
        <dbReference type="ARBA" id="ARBA00007571"/>
    </source>
</evidence>
<proteinExistence type="inferred from homology"/>
<dbReference type="AlphaFoldDB" id="A0A285P7S6"/>
<evidence type="ECO:0000256" key="4">
    <source>
        <dbReference type="ARBA" id="ARBA00022605"/>
    </source>
</evidence>
<feature type="region of interest" description="Disordered" evidence="9">
    <location>
        <begin position="193"/>
        <end position="226"/>
    </location>
</feature>
<evidence type="ECO:0000259" key="10">
    <source>
        <dbReference type="Pfam" id="PF00697"/>
    </source>
</evidence>
<comment type="catalytic activity">
    <reaction evidence="1 8">
        <text>N-(5-phospho-beta-D-ribosyl)anthranilate = 1-(2-carboxyphenylamino)-1-deoxy-D-ribulose 5-phosphate</text>
        <dbReference type="Rhea" id="RHEA:21540"/>
        <dbReference type="ChEBI" id="CHEBI:18277"/>
        <dbReference type="ChEBI" id="CHEBI:58613"/>
        <dbReference type="EC" id="5.3.1.24"/>
    </reaction>
</comment>
<dbReference type="InterPro" id="IPR011060">
    <property type="entry name" value="RibuloseP-bd_barrel"/>
</dbReference>
<dbReference type="Proteomes" id="UP000219453">
    <property type="component" value="Unassembled WGS sequence"/>
</dbReference>
<keyword evidence="6 8" id="KW-0057">Aromatic amino acid biosynthesis</keyword>
<dbReference type="EC" id="5.3.1.24" evidence="8"/>
<evidence type="ECO:0000256" key="2">
    <source>
        <dbReference type="ARBA" id="ARBA00004664"/>
    </source>
</evidence>
<dbReference type="CDD" id="cd00405">
    <property type="entry name" value="PRAI"/>
    <property type="match status" value="1"/>
</dbReference>
<dbReference type="Gene3D" id="3.20.20.70">
    <property type="entry name" value="Aldolase class I"/>
    <property type="match status" value="1"/>
</dbReference>
<evidence type="ECO:0000256" key="8">
    <source>
        <dbReference type="HAMAP-Rule" id="MF_00135"/>
    </source>
</evidence>
<dbReference type="Pfam" id="PF00697">
    <property type="entry name" value="PRAI"/>
    <property type="match status" value="1"/>
</dbReference>
<evidence type="ECO:0000256" key="5">
    <source>
        <dbReference type="ARBA" id="ARBA00022822"/>
    </source>
</evidence>
<keyword evidence="5 8" id="KW-0822">Tryptophan biosynthesis</keyword>
<feature type="compositionally biased region" description="Basic and acidic residues" evidence="9">
    <location>
        <begin position="194"/>
        <end position="226"/>
    </location>
</feature>
<dbReference type="GO" id="GO:0000162">
    <property type="term" value="P:L-tryptophan biosynthetic process"/>
    <property type="evidence" value="ECO:0007669"/>
    <property type="project" value="UniProtKB-UniRule"/>
</dbReference>
<comment type="similarity">
    <text evidence="3 8">Belongs to the TrpF family.</text>
</comment>
<dbReference type="InterPro" id="IPR044643">
    <property type="entry name" value="TrpF_fam"/>
</dbReference>
<gene>
    <name evidence="8" type="primary">trpF</name>
    <name evidence="11" type="ORF">SAMN06269185_2955</name>
</gene>
<evidence type="ECO:0000256" key="1">
    <source>
        <dbReference type="ARBA" id="ARBA00001164"/>
    </source>
</evidence>
<organism evidence="11 12">
    <name type="scientific">Natronoarchaeum philippinense</name>
    <dbReference type="NCBI Taxonomy" id="558529"/>
    <lineage>
        <taxon>Archaea</taxon>
        <taxon>Methanobacteriati</taxon>
        <taxon>Methanobacteriota</taxon>
        <taxon>Stenosarchaea group</taxon>
        <taxon>Halobacteria</taxon>
        <taxon>Halobacteriales</taxon>
        <taxon>Natronoarchaeaceae</taxon>
    </lineage>
</organism>
<name>A0A285P7S6_NATPI</name>
<dbReference type="GO" id="GO:0004640">
    <property type="term" value="F:phosphoribosylanthranilate isomerase activity"/>
    <property type="evidence" value="ECO:0007669"/>
    <property type="project" value="UniProtKB-UniRule"/>
</dbReference>
<dbReference type="HAMAP" id="MF_00135">
    <property type="entry name" value="PRAI"/>
    <property type="match status" value="1"/>
</dbReference>
<evidence type="ECO:0000313" key="11">
    <source>
        <dbReference type="EMBL" id="SNZ17263.1"/>
    </source>
</evidence>
<protein>
    <recommendedName>
        <fullName evidence="8">N-(5'-phosphoribosyl)anthranilate isomerase</fullName>
        <shortName evidence="8">PRAI</shortName>
        <ecNumber evidence="8">5.3.1.24</ecNumber>
    </recommendedName>
</protein>
<comment type="pathway">
    <text evidence="2 8">Amino-acid biosynthesis; L-tryptophan biosynthesis; L-tryptophan from chorismate: step 3/5.</text>
</comment>
<sequence length="245" mass="25518">MSPDSRPTRVKICGSTHEHDVSAAVDAGADAVGVIADVPVDTPREVDAERARELLAAVPPLVTGVLVTMSETPDDAIDLVDTVEPDAVQLHGDLSPEAAATVADTVSASTIKAVDADEPERCLAYDDAVDALLVDSVDAEGGGGTGDTHDWERTREAVTDAESPVILAGGLTPENVAEAVETVSPFGVDVASGVERERSESDARQGVERTDEVERSERNADGRKDADAVARFVANATGRPEVLAR</sequence>
<accession>A0A285P7S6</accession>